<evidence type="ECO:0000313" key="3">
    <source>
        <dbReference type="Proteomes" id="UP000076722"/>
    </source>
</evidence>
<proteinExistence type="predicted"/>
<sequence>MTDTRGPNRGSYIWGRSVHNTRIERLWYDITKNWGSKWKHFFKNLEVYDGLVAENPAHIWLLHYLFLDAINRDAQSWLDSWNAHKLKLAGERDQSPRQLYLLGMVEHGLRGFVPIDEAVADIEAYGVDWEAIGDANLMAHHFQQPDVPAGVYAPAQPEHMANIQFEPPNCPFTPQLMQHLGAALASTGVLTSSDMAVRRWLWNFA</sequence>
<dbReference type="EMBL" id="KV419416">
    <property type="protein sequence ID" value="KZS91325.1"/>
    <property type="molecule type" value="Genomic_DNA"/>
</dbReference>
<reference evidence="2 3" key="1">
    <citation type="journal article" date="2016" name="Mol. Biol. Evol.">
        <title>Comparative Genomics of Early-Diverging Mushroom-Forming Fungi Provides Insights into the Origins of Lignocellulose Decay Capabilities.</title>
        <authorList>
            <person name="Nagy L.G."/>
            <person name="Riley R."/>
            <person name="Tritt A."/>
            <person name="Adam C."/>
            <person name="Daum C."/>
            <person name="Floudas D."/>
            <person name="Sun H."/>
            <person name="Yadav J.S."/>
            <person name="Pangilinan J."/>
            <person name="Larsson K.H."/>
            <person name="Matsuura K."/>
            <person name="Barry K."/>
            <person name="Labutti K."/>
            <person name="Kuo R."/>
            <person name="Ohm R.A."/>
            <person name="Bhattacharya S.S."/>
            <person name="Shirouzu T."/>
            <person name="Yoshinaga Y."/>
            <person name="Martin F.M."/>
            <person name="Grigoriev I.V."/>
            <person name="Hibbett D.S."/>
        </authorList>
    </citation>
    <scope>NUCLEOTIDE SEQUENCE [LARGE SCALE GENOMIC DNA]</scope>
    <source>
        <strain evidence="2 3">HHB9708</strain>
    </source>
</reference>
<keyword evidence="3" id="KW-1185">Reference proteome</keyword>
<dbReference type="Pfam" id="PF24764">
    <property type="entry name" value="rva_4"/>
    <property type="match status" value="1"/>
</dbReference>
<dbReference type="OrthoDB" id="3353107at2759"/>
<dbReference type="STRING" id="1314777.A0A164SBQ8"/>
<protein>
    <recommendedName>
        <fullName evidence="1">Integrase core domain-containing protein</fullName>
    </recommendedName>
</protein>
<feature type="domain" description="Integrase core" evidence="1">
    <location>
        <begin position="1"/>
        <end position="107"/>
    </location>
</feature>
<dbReference type="AlphaFoldDB" id="A0A164SBQ8"/>
<accession>A0A164SBQ8</accession>
<gene>
    <name evidence="2" type="ORF">SISNIDRAFT_394209</name>
</gene>
<organism evidence="2 3">
    <name type="scientific">Sistotremastrum niveocremeum HHB9708</name>
    <dbReference type="NCBI Taxonomy" id="1314777"/>
    <lineage>
        <taxon>Eukaryota</taxon>
        <taxon>Fungi</taxon>
        <taxon>Dikarya</taxon>
        <taxon>Basidiomycota</taxon>
        <taxon>Agaricomycotina</taxon>
        <taxon>Agaricomycetes</taxon>
        <taxon>Sistotremastrales</taxon>
        <taxon>Sistotremastraceae</taxon>
        <taxon>Sertulicium</taxon>
        <taxon>Sertulicium niveocremeum</taxon>
    </lineage>
</organism>
<dbReference type="PANTHER" id="PTHR46791:SF5">
    <property type="entry name" value="CLR5 DOMAIN-CONTAINING PROTEIN-RELATED"/>
    <property type="match status" value="1"/>
</dbReference>
<name>A0A164SBQ8_9AGAM</name>
<dbReference type="InterPro" id="IPR058913">
    <property type="entry name" value="Integrase_dom_put"/>
</dbReference>
<evidence type="ECO:0000313" key="2">
    <source>
        <dbReference type="EMBL" id="KZS91325.1"/>
    </source>
</evidence>
<evidence type="ECO:0000259" key="1">
    <source>
        <dbReference type="Pfam" id="PF24764"/>
    </source>
</evidence>
<feature type="non-terminal residue" evidence="2">
    <location>
        <position position="205"/>
    </location>
</feature>
<dbReference type="PANTHER" id="PTHR46791">
    <property type="entry name" value="EXPRESSED PROTEIN"/>
    <property type="match status" value="1"/>
</dbReference>
<dbReference type="Proteomes" id="UP000076722">
    <property type="component" value="Unassembled WGS sequence"/>
</dbReference>